<reference evidence="2" key="1">
    <citation type="submission" date="2016-10" db="EMBL/GenBank/DDBJ databases">
        <authorList>
            <person name="Varghese N."/>
            <person name="Submissions S."/>
        </authorList>
    </citation>
    <scope>NUCLEOTIDE SEQUENCE [LARGE SCALE GENOMIC DNA]</scope>
    <source>
        <strain evidence="2">CGMCC 1.2747</strain>
    </source>
</reference>
<organism evidence="1 2">
    <name type="scientific">Flavobacterium omnivorum</name>
    <dbReference type="NCBI Taxonomy" id="178355"/>
    <lineage>
        <taxon>Bacteria</taxon>
        <taxon>Pseudomonadati</taxon>
        <taxon>Bacteroidota</taxon>
        <taxon>Flavobacteriia</taxon>
        <taxon>Flavobacteriales</taxon>
        <taxon>Flavobacteriaceae</taxon>
        <taxon>Flavobacterium</taxon>
    </lineage>
</organism>
<dbReference type="RefSeq" id="WP_091255819.1">
    <property type="nucleotide sequence ID" value="NZ_FNDB01000003.1"/>
</dbReference>
<evidence type="ECO:0000313" key="2">
    <source>
        <dbReference type="Proteomes" id="UP000199274"/>
    </source>
</evidence>
<gene>
    <name evidence="1" type="ORF">SAMN04488062_103209</name>
</gene>
<dbReference type="STRING" id="178355.SAMN04488062_103209"/>
<sequence length="233" mass="27038">MSKQISTITFFRYASFSDKAWGFGMMQFANKDLKKVKGLTFYRLMGSGKGRGFNPMPDWSVYCLLQVWESEAAAQTFFTSSDLIKQYEKHTEEICTLYMKNISAVGTWVGKNPFEKGAELEQNLPIAIITRATIKWNWLVKFWKYVPTSEKGLDGNEGLIYTKGVGEVPIIQMATFSLWKDFESVKQFAYKSKQHQEAIKKTRQYEWYSEELFSRFQPYKSSGTWEGKDLLSL</sequence>
<dbReference type="CDD" id="cd21650">
    <property type="entry name" value="CrtA-like"/>
    <property type="match status" value="1"/>
</dbReference>
<dbReference type="EMBL" id="FNDB01000003">
    <property type="protein sequence ID" value="SDG95945.1"/>
    <property type="molecule type" value="Genomic_DNA"/>
</dbReference>
<evidence type="ECO:0000313" key="1">
    <source>
        <dbReference type="EMBL" id="SDG95945.1"/>
    </source>
</evidence>
<name>A0A1G7YI80_9FLAO</name>
<dbReference type="GO" id="GO:0004497">
    <property type="term" value="F:monooxygenase activity"/>
    <property type="evidence" value="ECO:0007669"/>
    <property type="project" value="UniProtKB-KW"/>
</dbReference>
<keyword evidence="1" id="KW-0503">Monooxygenase</keyword>
<protein>
    <submittedName>
        <fullName evidence="1">Spheroidene monooxygenase</fullName>
    </submittedName>
</protein>
<dbReference type="AlphaFoldDB" id="A0A1G7YI80"/>
<keyword evidence="2" id="KW-1185">Reference proteome</keyword>
<keyword evidence="1" id="KW-0560">Oxidoreductase</keyword>
<dbReference type="Proteomes" id="UP000199274">
    <property type="component" value="Unassembled WGS sequence"/>
</dbReference>
<accession>A0A1G7YI80</accession>
<dbReference type="InterPro" id="IPR049574">
    <property type="entry name" value="CrtA-like"/>
</dbReference>
<proteinExistence type="predicted"/>
<dbReference type="OrthoDB" id="1122317at2"/>